<dbReference type="InterPro" id="IPR012506">
    <property type="entry name" value="TMEM86B-like"/>
</dbReference>
<keyword evidence="8" id="KW-1185">Reference proteome</keyword>
<name>A0A7C9R880_9HYPH</name>
<dbReference type="GO" id="GO:0016787">
    <property type="term" value="F:hydrolase activity"/>
    <property type="evidence" value="ECO:0007669"/>
    <property type="project" value="TreeGrafter"/>
</dbReference>
<proteinExistence type="inferred from homology"/>
<reference evidence="7 8" key="1">
    <citation type="submission" date="2020-02" db="EMBL/GenBank/DDBJ databases">
        <title>Genome sequence of the type strain CGMCC 1.15528 of Mesorhizobium zhangyense.</title>
        <authorList>
            <person name="Gao J."/>
            <person name="Sun J."/>
        </authorList>
    </citation>
    <scope>NUCLEOTIDE SEQUENCE [LARGE SCALE GENOMIC DNA]</scope>
    <source>
        <strain evidence="7 8">CGMCC 1.15528</strain>
    </source>
</reference>
<feature type="transmembrane region" description="Helical" evidence="6">
    <location>
        <begin position="12"/>
        <end position="33"/>
    </location>
</feature>
<keyword evidence="4 6" id="KW-1133">Transmembrane helix</keyword>
<feature type="transmembrane region" description="Helical" evidence="6">
    <location>
        <begin position="203"/>
        <end position="222"/>
    </location>
</feature>
<feature type="transmembrane region" description="Helical" evidence="6">
    <location>
        <begin position="169"/>
        <end position="191"/>
    </location>
</feature>
<comment type="subcellular location">
    <subcellularLocation>
        <location evidence="1">Membrane</location>
        <topology evidence="1">Multi-pass membrane protein</topology>
    </subcellularLocation>
</comment>
<evidence type="ECO:0000256" key="6">
    <source>
        <dbReference type="SAM" id="Phobius"/>
    </source>
</evidence>
<dbReference type="PANTHER" id="PTHR31885">
    <property type="entry name" value="GH04784P"/>
    <property type="match status" value="1"/>
</dbReference>
<sequence length="224" mass="23493">MMPFPGGIEATANGTLFFSAMSALVYCMMLDALPAIRRTGVKTAAVALLALLAFQQGGPFLLVGALALSAVGDAFLSRDGDKAFLGGLCAFLAGHLLYIVLFVVSGSTIAAFLSSPLRIAGALAMAVFAFGMLKTLWPRVDAGLRLPIAVYVLAILAMGVTSLTLDYSWAIAGAVLFMASDALLATEKFLLPAGSPRGVWMRYAVWVLYYAGQALITLGFLLGR</sequence>
<organism evidence="7 8">
    <name type="scientific">Mesorhizobium zhangyense</name>
    <dbReference type="NCBI Taxonomy" id="1776730"/>
    <lineage>
        <taxon>Bacteria</taxon>
        <taxon>Pseudomonadati</taxon>
        <taxon>Pseudomonadota</taxon>
        <taxon>Alphaproteobacteria</taxon>
        <taxon>Hyphomicrobiales</taxon>
        <taxon>Phyllobacteriaceae</taxon>
        <taxon>Mesorhizobium</taxon>
    </lineage>
</organism>
<protein>
    <submittedName>
        <fullName evidence="7">Lysoplasmalogenase</fullName>
    </submittedName>
</protein>
<evidence type="ECO:0000256" key="3">
    <source>
        <dbReference type="ARBA" id="ARBA00022692"/>
    </source>
</evidence>
<dbReference type="Pfam" id="PF07947">
    <property type="entry name" value="YhhN"/>
    <property type="match status" value="1"/>
</dbReference>
<feature type="transmembrane region" description="Helical" evidence="6">
    <location>
        <begin position="144"/>
        <end position="163"/>
    </location>
</feature>
<feature type="transmembrane region" description="Helical" evidence="6">
    <location>
        <begin position="83"/>
        <end position="113"/>
    </location>
</feature>
<dbReference type="GO" id="GO:0016020">
    <property type="term" value="C:membrane"/>
    <property type="evidence" value="ECO:0007669"/>
    <property type="project" value="UniProtKB-SubCell"/>
</dbReference>
<feature type="transmembrane region" description="Helical" evidence="6">
    <location>
        <begin position="45"/>
        <end position="71"/>
    </location>
</feature>
<dbReference type="PANTHER" id="PTHR31885:SF6">
    <property type="entry name" value="GH04784P"/>
    <property type="match status" value="1"/>
</dbReference>
<accession>A0A7C9R880</accession>
<feature type="transmembrane region" description="Helical" evidence="6">
    <location>
        <begin position="119"/>
        <end position="137"/>
    </location>
</feature>
<keyword evidence="3 6" id="KW-0812">Transmembrane</keyword>
<comment type="similarity">
    <text evidence="2">Belongs to the TMEM86 family.</text>
</comment>
<evidence type="ECO:0000313" key="7">
    <source>
        <dbReference type="EMBL" id="NGN42455.1"/>
    </source>
</evidence>
<evidence type="ECO:0000256" key="5">
    <source>
        <dbReference type="ARBA" id="ARBA00023136"/>
    </source>
</evidence>
<evidence type="ECO:0000313" key="8">
    <source>
        <dbReference type="Proteomes" id="UP000481252"/>
    </source>
</evidence>
<evidence type="ECO:0000256" key="4">
    <source>
        <dbReference type="ARBA" id="ARBA00022989"/>
    </source>
</evidence>
<keyword evidence="5 6" id="KW-0472">Membrane</keyword>
<dbReference type="AlphaFoldDB" id="A0A7C9R880"/>
<gene>
    <name evidence="7" type="ORF">G6N74_15405</name>
</gene>
<dbReference type="EMBL" id="JAAKZG010000005">
    <property type="protein sequence ID" value="NGN42455.1"/>
    <property type="molecule type" value="Genomic_DNA"/>
</dbReference>
<evidence type="ECO:0000256" key="2">
    <source>
        <dbReference type="ARBA" id="ARBA00007375"/>
    </source>
</evidence>
<comment type="caution">
    <text evidence="7">The sequence shown here is derived from an EMBL/GenBank/DDBJ whole genome shotgun (WGS) entry which is preliminary data.</text>
</comment>
<dbReference type="RefSeq" id="WP_165118782.1">
    <property type="nucleotide sequence ID" value="NZ_JAAKZG010000005.1"/>
</dbReference>
<dbReference type="Proteomes" id="UP000481252">
    <property type="component" value="Unassembled WGS sequence"/>
</dbReference>
<evidence type="ECO:0000256" key="1">
    <source>
        <dbReference type="ARBA" id="ARBA00004141"/>
    </source>
</evidence>